<dbReference type="AlphaFoldDB" id="A0A5S9PPF6"/>
<dbReference type="Gene3D" id="3.40.630.30">
    <property type="match status" value="1"/>
</dbReference>
<dbReference type="PANTHER" id="PTHR43877:SF1">
    <property type="entry name" value="ACETYLTRANSFERASE"/>
    <property type="match status" value="1"/>
</dbReference>
<dbReference type="InterPro" id="IPR000182">
    <property type="entry name" value="GNAT_dom"/>
</dbReference>
<evidence type="ECO:0000313" key="5">
    <source>
        <dbReference type="Proteomes" id="UP000441399"/>
    </source>
</evidence>
<protein>
    <recommendedName>
        <fullName evidence="3">N-acetyltransferase domain-containing protein</fullName>
    </recommendedName>
</protein>
<sequence>MNIRTATHADIPKLSHLHVQCWRHTYGDLLGKSQLERVTEQASARFWESELQDTGAMTYVVTEHAIAGSPILGFACVSPARQELPECCGEIKSCYVHPDWQHTGLGHRLFSHATYRLQSVGYAHAVLWVFEENVPARCFFAAEGFLRRGDSHYIDSFGVNEVCYQRDLTCLCDS</sequence>
<name>A0A5S9PPF6_9GAMM</name>
<keyword evidence="2" id="KW-0012">Acyltransferase</keyword>
<dbReference type="PANTHER" id="PTHR43877">
    <property type="entry name" value="AMINOALKYLPHOSPHONATE N-ACETYLTRANSFERASE-RELATED-RELATED"/>
    <property type="match status" value="1"/>
</dbReference>
<evidence type="ECO:0000256" key="2">
    <source>
        <dbReference type="ARBA" id="ARBA00023315"/>
    </source>
</evidence>
<accession>A0A5S9PPF6</accession>
<keyword evidence="1" id="KW-0808">Transferase</keyword>
<dbReference type="PROSITE" id="PS51186">
    <property type="entry name" value="GNAT"/>
    <property type="match status" value="1"/>
</dbReference>
<dbReference type="InterPro" id="IPR050832">
    <property type="entry name" value="Bact_Acetyltransf"/>
</dbReference>
<dbReference type="Pfam" id="PF00583">
    <property type="entry name" value="Acetyltransf_1"/>
    <property type="match status" value="1"/>
</dbReference>
<reference evidence="4 5" key="1">
    <citation type="submission" date="2019-11" db="EMBL/GenBank/DDBJ databases">
        <authorList>
            <person name="Holert J."/>
        </authorList>
    </citation>
    <scope>NUCLEOTIDE SEQUENCE [LARGE SCALE GENOMIC DNA]</scope>
    <source>
        <strain evidence="4">SB11_3</strain>
    </source>
</reference>
<dbReference type="GO" id="GO:0016747">
    <property type="term" value="F:acyltransferase activity, transferring groups other than amino-acyl groups"/>
    <property type="evidence" value="ECO:0007669"/>
    <property type="project" value="InterPro"/>
</dbReference>
<dbReference type="Proteomes" id="UP000441399">
    <property type="component" value="Unassembled WGS sequence"/>
</dbReference>
<keyword evidence="5" id="KW-1185">Reference proteome</keyword>
<gene>
    <name evidence="4" type="ORF">OPDIPICF_01054</name>
</gene>
<dbReference type="SUPFAM" id="SSF55729">
    <property type="entry name" value="Acyl-CoA N-acyltransferases (Nat)"/>
    <property type="match status" value="1"/>
</dbReference>
<evidence type="ECO:0000313" key="4">
    <source>
        <dbReference type="EMBL" id="CAA0106380.1"/>
    </source>
</evidence>
<proteinExistence type="predicted"/>
<dbReference type="OrthoDB" id="336415at2"/>
<dbReference type="InterPro" id="IPR016181">
    <property type="entry name" value="Acyl_CoA_acyltransferase"/>
</dbReference>
<organism evidence="4 5">
    <name type="scientific">BD1-7 clade bacterium</name>
    <dbReference type="NCBI Taxonomy" id="2029982"/>
    <lineage>
        <taxon>Bacteria</taxon>
        <taxon>Pseudomonadati</taxon>
        <taxon>Pseudomonadota</taxon>
        <taxon>Gammaproteobacteria</taxon>
        <taxon>Cellvibrionales</taxon>
        <taxon>Spongiibacteraceae</taxon>
        <taxon>BD1-7 clade</taxon>
    </lineage>
</organism>
<evidence type="ECO:0000259" key="3">
    <source>
        <dbReference type="PROSITE" id="PS51186"/>
    </source>
</evidence>
<dbReference type="EMBL" id="CACSIO010000012">
    <property type="protein sequence ID" value="CAA0106380.1"/>
    <property type="molecule type" value="Genomic_DNA"/>
</dbReference>
<dbReference type="CDD" id="cd04301">
    <property type="entry name" value="NAT_SF"/>
    <property type="match status" value="1"/>
</dbReference>
<evidence type="ECO:0000256" key="1">
    <source>
        <dbReference type="ARBA" id="ARBA00022679"/>
    </source>
</evidence>
<feature type="domain" description="N-acetyltransferase" evidence="3">
    <location>
        <begin position="1"/>
        <end position="169"/>
    </location>
</feature>